<dbReference type="InterPro" id="IPR050357">
    <property type="entry name" value="Arrestin_domain-protein"/>
</dbReference>
<organism evidence="3 4">
    <name type="scientific">Owenia fusiformis</name>
    <name type="common">Polychaete worm</name>
    <dbReference type="NCBI Taxonomy" id="6347"/>
    <lineage>
        <taxon>Eukaryota</taxon>
        <taxon>Metazoa</taxon>
        <taxon>Spiralia</taxon>
        <taxon>Lophotrochozoa</taxon>
        <taxon>Annelida</taxon>
        <taxon>Polychaeta</taxon>
        <taxon>Sedentaria</taxon>
        <taxon>Canalipalpata</taxon>
        <taxon>Sabellida</taxon>
        <taxon>Oweniida</taxon>
        <taxon>Oweniidae</taxon>
        <taxon>Owenia</taxon>
    </lineage>
</organism>
<evidence type="ECO:0000313" key="3">
    <source>
        <dbReference type="EMBL" id="CAH1798041.1"/>
    </source>
</evidence>
<dbReference type="EMBL" id="CAIIXF020000010">
    <property type="protein sequence ID" value="CAH1798041.1"/>
    <property type="molecule type" value="Genomic_DNA"/>
</dbReference>
<protein>
    <recommendedName>
        <fullName evidence="2">Arrestin C-terminal-like domain-containing protein</fullName>
    </recommendedName>
</protein>
<dbReference type="Pfam" id="PF00339">
    <property type="entry name" value="Arrestin_N"/>
    <property type="match status" value="1"/>
</dbReference>
<dbReference type="GO" id="GO:0015031">
    <property type="term" value="P:protein transport"/>
    <property type="evidence" value="ECO:0007669"/>
    <property type="project" value="TreeGrafter"/>
</dbReference>
<dbReference type="SUPFAM" id="SSF81296">
    <property type="entry name" value="E set domains"/>
    <property type="match status" value="2"/>
</dbReference>
<dbReference type="InterPro" id="IPR014752">
    <property type="entry name" value="Arrestin-like_C"/>
</dbReference>
<gene>
    <name evidence="3" type="ORF">OFUS_LOCUS22234</name>
</gene>
<comment type="similarity">
    <text evidence="1">Belongs to the arrestin family.</text>
</comment>
<reference evidence="3" key="1">
    <citation type="submission" date="2022-03" db="EMBL/GenBank/DDBJ databases">
        <authorList>
            <person name="Martin C."/>
        </authorList>
    </citation>
    <scope>NUCLEOTIDE SEQUENCE</scope>
</reference>
<evidence type="ECO:0000313" key="4">
    <source>
        <dbReference type="Proteomes" id="UP000749559"/>
    </source>
</evidence>
<proteinExistence type="inferred from homology"/>
<dbReference type="PANTHER" id="PTHR11188:SF17">
    <property type="entry name" value="FI21816P1"/>
    <property type="match status" value="1"/>
</dbReference>
<dbReference type="Pfam" id="PF02752">
    <property type="entry name" value="Arrestin_C"/>
    <property type="match status" value="1"/>
</dbReference>
<dbReference type="OrthoDB" id="2333384at2759"/>
<dbReference type="InterPro" id="IPR011021">
    <property type="entry name" value="Arrestin-like_N"/>
</dbReference>
<dbReference type="GO" id="GO:0005737">
    <property type="term" value="C:cytoplasm"/>
    <property type="evidence" value="ECO:0007669"/>
    <property type="project" value="TreeGrafter"/>
</dbReference>
<evidence type="ECO:0000259" key="2">
    <source>
        <dbReference type="SMART" id="SM01017"/>
    </source>
</evidence>
<comment type="caution">
    <text evidence="3">The sequence shown here is derived from an EMBL/GenBank/DDBJ whole genome shotgun (WGS) entry which is preliminary data.</text>
</comment>
<dbReference type="PANTHER" id="PTHR11188">
    <property type="entry name" value="ARRESTIN DOMAIN CONTAINING PROTEIN"/>
    <property type="match status" value="1"/>
</dbReference>
<sequence>MAKLRQFEIFFDKPMPIYQAGELVTGAVVLGLDEPMKMRALQLLVHGAADVFWRESSGTGDSKTTHTYSNHESYFEHFIGLWGATAPGESGNDPSHPQGHFTYQFQFLLPPVLPSSFEIKQGHVRYWVKATIGRSWKFDHNCKRPFTVLSHLDLNIYQPNILLGLEGRDQKTLCCWCCASGPISATVRIAKQGYVPGEPIYINAKIENNSSRKMRASRVEFKQHLRRLILSLYLESPGLQTIRIIFNTPVESWITHHFMHTTISTKAQTRNNVNSHLKQKLHVNNLRQYLNFSVTNNPDASG</sequence>
<dbReference type="InterPro" id="IPR011022">
    <property type="entry name" value="Arrestin_C-like"/>
</dbReference>
<dbReference type="SMART" id="SM01017">
    <property type="entry name" value="Arrestin_C"/>
    <property type="match status" value="1"/>
</dbReference>
<dbReference type="Gene3D" id="2.60.40.640">
    <property type="match status" value="2"/>
</dbReference>
<dbReference type="InterPro" id="IPR014756">
    <property type="entry name" value="Ig_E-set"/>
</dbReference>
<feature type="domain" description="Arrestin C-terminal-like" evidence="2">
    <location>
        <begin position="179"/>
        <end position="250"/>
    </location>
</feature>
<accession>A0A8S4Q2H7</accession>
<keyword evidence="4" id="KW-1185">Reference proteome</keyword>
<dbReference type="Proteomes" id="UP000749559">
    <property type="component" value="Unassembled WGS sequence"/>
</dbReference>
<dbReference type="AlphaFoldDB" id="A0A8S4Q2H7"/>
<evidence type="ECO:0000256" key="1">
    <source>
        <dbReference type="ARBA" id="ARBA00005298"/>
    </source>
</evidence>
<name>A0A8S4Q2H7_OWEFU</name>